<feature type="coiled-coil region" evidence="1">
    <location>
        <begin position="30"/>
        <end position="134"/>
    </location>
</feature>
<evidence type="ECO:0000256" key="1">
    <source>
        <dbReference type="SAM" id="Coils"/>
    </source>
</evidence>
<proteinExistence type="predicted"/>
<dbReference type="EMBL" id="HBJA01032687">
    <property type="protein sequence ID" value="CAE0799811.1"/>
    <property type="molecule type" value="Transcribed_RNA"/>
</dbReference>
<organism evidence="2">
    <name type="scientific">Eutreptiella gymnastica</name>
    <dbReference type="NCBI Taxonomy" id="73025"/>
    <lineage>
        <taxon>Eukaryota</taxon>
        <taxon>Discoba</taxon>
        <taxon>Euglenozoa</taxon>
        <taxon>Euglenida</taxon>
        <taxon>Spirocuta</taxon>
        <taxon>Euglenophyceae</taxon>
        <taxon>Eutreptiales</taxon>
        <taxon>Eutreptiaceae</taxon>
        <taxon>Eutreptiella</taxon>
    </lineage>
</organism>
<keyword evidence="1" id="KW-0175">Coiled coil</keyword>
<name>A0A7S4FK13_9EUGL</name>
<reference evidence="2" key="1">
    <citation type="submission" date="2021-01" db="EMBL/GenBank/DDBJ databases">
        <authorList>
            <person name="Corre E."/>
            <person name="Pelletier E."/>
            <person name="Niang G."/>
            <person name="Scheremetjew M."/>
            <person name="Finn R."/>
            <person name="Kale V."/>
            <person name="Holt S."/>
            <person name="Cochrane G."/>
            <person name="Meng A."/>
            <person name="Brown T."/>
            <person name="Cohen L."/>
        </authorList>
    </citation>
    <scope>NUCLEOTIDE SEQUENCE</scope>
    <source>
        <strain evidence="2">CCMP1594</strain>
    </source>
</reference>
<accession>A0A7S4FK13</accession>
<protein>
    <submittedName>
        <fullName evidence="2">Uncharacterized protein</fullName>
    </submittedName>
</protein>
<evidence type="ECO:0000313" key="2">
    <source>
        <dbReference type="EMBL" id="CAE0799811.1"/>
    </source>
</evidence>
<dbReference type="AlphaFoldDB" id="A0A7S4FK13"/>
<sequence length="280" mass="31926">MYQLQNVQQAEYRQLLHMEAQEHAHLGHAMEQAQLRLDCEAREVEAVQEMEDFLEASKSSRLKLQQDMDRRIMEYTYKLAAVETECERLRSQCAWEMPLSELYSAQEVGYHELVHRAEQEYMDLVHAEEQARRDCESEARMQQCRAQASCEMEVCRLLCAQQVDHCALVRAEEADFVLMRSEAAKQQYTSNHAHTLKQMELEYEQSKARGVLERFDAFRGSEAEKQLRVHHQGAASTLCFGDVSAPKCSTGGIPSVVAHGSTRARSSWPCHGASSIAIGL</sequence>
<gene>
    <name evidence="2" type="ORF">EGYM00163_LOCUS10932</name>
</gene>